<evidence type="ECO:0000313" key="2">
    <source>
        <dbReference type="EMBL" id="QDT02520.1"/>
    </source>
</evidence>
<sequence>MNDPVPPTSVDSKVAKPVQFSLRTILLVTAAFALSVAWYQKHTRLIEARSTAAMLASRARLLEIDDPSKITAVARLPTKIDETVFEVAIPNRSKTGRGHRICLTLEGLGAEFSLTQKKFPHPSTRLELTPGPHTIEVRHHKPASRAAAGQHEIELVIDGKVADRLVRPAVWFTTQVTSSSAVANCRSFDPDQRVELLRRRFLVDGNVVPSPTQANLENGILLWIERAK</sequence>
<keyword evidence="1" id="KW-0812">Transmembrane</keyword>
<dbReference type="OrthoDB" id="285091at2"/>
<keyword evidence="1" id="KW-0472">Membrane</keyword>
<feature type="transmembrane region" description="Helical" evidence="1">
    <location>
        <begin position="20"/>
        <end position="39"/>
    </location>
</feature>
<protein>
    <submittedName>
        <fullName evidence="2">Uncharacterized protein</fullName>
    </submittedName>
</protein>
<dbReference type="RefSeq" id="WP_145168211.1">
    <property type="nucleotide sequence ID" value="NZ_CP036525.1"/>
</dbReference>
<accession>A0A517N5V1</accession>
<dbReference type="Proteomes" id="UP000318538">
    <property type="component" value="Chromosome"/>
</dbReference>
<proteinExistence type="predicted"/>
<evidence type="ECO:0000256" key="1">
    <source>
        <dbReference type="SAM" id="Phobius"/>
    </source>
</evidence>
<dbReference type="AlphaFoldDB" id="A0A517N5V1"/>
<reference evidence="2 3" key="1">
    <citation type="submission" date="2019-02" db="EMBL/GenBank/DDBJ databases">
        <title>Deep-cultivation of Planctomycetes and their phenomic and genomic characterization uncovers novel biology.</title>
        <authorList>
            <person name="Wiegand S."/>
            <person name="Jogler M."/>
            <person name="Boedeker C."/>
            <person name="Pinto D."/>
            <person name="Vollmers J."/>
            <person name="Rivas-Marin E."/>
            <person name="Kohn T."/>
            <person name="Peeters S.H."/>
            <person name="Heuer A."/>
            <person name="Rast P."/>
            <person name="Oberbeckmann S."/>
            <person name="Bunk B."/>
            <person name="Jeske O."/>
            <person name="Meyerdierks A."/>
            <person name="Storesund J.E."/>
            <person name="Kallscheuer N."/>
            <person name="Luecker S."/>
            <person name="Lage O.M."/>
            <person name="Pohl T."/>
            <person name="Merkel B.J."/>
            <person name="Hornburger P."/>
            <person name="Mueller R.-W."/>
            <person name="Bruemmer F."/>
            <person name="Labrenz M."/>
            <person name="Spormann A.M."/>
            <person name="Op den Camp H."/>
            <person name="Overmann J."/>
            <person name="Amann R."/>
            <person name="Jetten M.S.M."/>
            <person name="Mascher T."/>
            <person name="Medema M.H."/>
            <person name="Devos D.P."/>
            <person name="Kaster A.-K."/>
            <person name="Ovreas L."/>
            <person name="Rohde M."/>
            <person name="Galperin M.Y."/>
            <person name="Jogler C."/>
        </authorList>
    </citation>
    <scope>NUCLEOTIDE SEQUENCE [LARGE SCALE GENOMIC DNA]</scope>
    <source>
        <strain evidence="2 3">K22_7</strain>
    </source>
</reference>
<organism evidence="2 3">
    <name type="scientific">Rubripirellula lacrimiformis</name>
    <dbReference type="NCBI Taxonomy" id="1930273"/>
    <lineage>
        <taxon>Bacteria</taxon>
        <taxon>Pseudomonadati</taxon>
        <taxon>Planctomycetota</taxon>
        <taxon>Planctomycetia</taxon>
        <taxon>Pirellulales</taxon>
        <taxon>Pirellulaceae</taxon>
        <taxon>Rubripirellula</taxon>
    </lineage>
</organism>
<dbReference type="EMBL" id="CP036525">
    <property type="protein sequence ID" value="QDT02520.1"/>
    <property type="molecule type" value="Genomic_DNA"/>
</dbReference>
<evidence type="ECO:0000313" key="3">
    <source>
        <dbReference type="Proteomes" id="UP000318538"/>
    </source>
</evidence>
<gene>
    <name evidence="2" type="ORF">K227x_08980</name>
</gene>
<keyword evidence="3" id="KW-1185">Reference proteome</keyword>
<keyword evidence="1" id="KW-1133">Transmembrane helix</keyword>
<name>A0A517N5V1_9BACT</name>
<dbReference type="KEGG" id="rlc:K227x_08980"/>